<dbReference type="InterPro" id="IPR010992">
    <property type="entry name" value="IHF-like_DNA-bd_dom_sf"/>
</dbReference>
<comment type="caution">
    <text evidence="3">The sequence shown here is derived from an EMBL/GenBank/DDBJ whole genome shotgun (WGS) entry which is preliminary data.</text>
</comment>
<evidence type="ECO:0000313" key="4">
    <source>
        <dbReference type="Proteomes" id="UP000266644"/>
    </source>
</evidence>
<dbReference type="RefSeq" id="WP_122330143.1">
    <property type="nucleotide sequence ID" value="NZ_JAGJGZ010000004.1"/>
</dbReference>
<dbReference type="EMBL" id="QRJE01000009">
    <property type="protein sequence ID" value="RHH13943.1"/>
    <property type="molecule type" value="Genomic_DNA"/>
</dbReference>
<protein>
    <submittedName>
        <fullName evidence="3">DNA-binding protein</fullName>
    </submittedName>
</protein>
<gene>
    <name evidence="3" type="ORF">DW228_06810</name>
</gene>
<dbReference type="AlphaFoldDB" id="A0A396C050"/>
<evidence type="ECO:0000313" key="3">
    <source>
        <dbReference type="EMBL" id="RHH13943.1"/>
    </source>
</evidence>
<reference evidence="3 4" key="1">
    <citation type="submission" date="2018-08" db="EMBL/GenBank/DDBJ databases">
        <title>A genome reference for cultivated species of the human gut microbiota.</title>
        <authorList>
            <person name="Zou Y."/>
            <person name="Xue W."/>
            <person name="Luo G."/>
        </authorList>
    </citation>
    <scope>NUCLEOTIDE SEQUENCE [LARGE SCALE GENOMIC DNA]</scope>
    <source>
        <strain evidence="3 4">AM18-6</strain>
    </source>
</reference>
<evidence type="ECO:0000256" key="1">
    <source>
        <dbReference type="ARBA" id="ARBA00023125"/>
    </source>
</evidence>
<dbReference type="GO" id="GO:0003677">
    <property type="term" value="F:DNA binding"/>
    <property type="evidence" value="ECO:0007669"/>
    <property type="project" value="UniProtKB-KW"/>
</dbReference>
<dbReference type="InterPro" id="IPR005902">
    <property type="entry name" value="HU_DNA-bd_put"/>
</dbReference>
<dbReference type="NCBIfam" id="TIGR01201">
    <property type="entry name" value="HU_rel"/>
    <property type="match status" value="1"/>
</dbReference>
<dbReference type="Proteomes" id="UP000266644">
    <property type="component" value="Unassembled WGS sequence"/>
</dbReference>
<organism evidence="3 4">
    <name type="scientific">Bacteroides fragilis</name>
    <dbReference type="NCBI Taxonomy" id="817"/>
    <lineage>
        <taxon>Bacteria</taxon>
        <taxon>Pseudomonadati</taxon>
        <taxon>Bacteroidota</taxon>
        <taxon>Bacteroidia</taxon>
        <taxon>Bacteroidales</taxon>
        <taxon>Bacteroidaceae</taxon>
        <taxon>Bacteroides</taxon>
    </lineage>
</organism>
<name>A0A396C050_BACFG</name>
<proteinExistence type="predicted"/>
<sequence>MAEYQMQELTLPNEEDKKILFPRMKLSGQVDLNYIASHINYASSFTPGDIIGLTKALAQAIAYEMGQGHSVKIDGLGIFTPSLGLRDGAERESGEKGGRKRNAMSICVKNINFRADKQLIIETGDHCMLERSEWKFRHSSQFYSEQERLKMAQDYLAVNHFMKVADYCRLTGLLRDKAARELKRWTEQPETGIDYRGQGSHKIYMVRSNL</sequence>
<dbReference type="InterPro" id="IPR041607">
    <property type="entry name" value="HU-HIG"/>
</dbReference>
<feature type="domain" description="HU" evidence="2">
    <location>
        <begin position="3"/>
        <end position="122"/>
    </location>
</feature>
<dbReference type="SUPFAM" id="SSF47729">
    <property type="entry name" value="IHF-like DNA-binding proteins"/>
    <property type="match status" value="1"/>
</dbReference>
<evidence type="ECO:0000259" key="2">
    <source>
        <dbReference type="Pfam" id="PF18291"/>
    </source>
</evidence>
<dbReference type="Pfam" id="PF18291">
    <property type="entry name" value="HU-HIG"/>
    <property type="match status" value="1"/>
</dbReference>
<keyword evidence="1 3" id="KW-0238">DNA-binding</keyword>
<accession>A0A396C050</accession>